<dbReference type="OrthoDB" id="3291462at2"/>
<dbReference type="SUPFAM" id="SSF50341">
    <property type="entry name" value="CheW-like"/>
    <property type="match status" value="1"/>
</dbReference>
<feature type="domain" description="CheW-like" evidence="1">
    <location>
        <begin position="13"/>
        <end position="157"/>
    </location>
</feature>
<proteinExistence type="predicted"/>
<dbReference type="GO" id="GO:0007165">
    <property type="term" value="P:signal transduction"/>
    <property type="evidence" value="ECO:0007669"/>
    <property type="project" value="InterPro"/>
</dbReference>
<dbReference type="PROSITE" id="PS50851">
    <property type="entry name" value="CHEW"/>
    <property type="match status" value="1"/>
</dbReference>
<dbReference type="PANTHER" id="PTHR22617:SF23">
    <property type="entry name" value="CHEMOTAXIS PROTEIN CHEW"/>
    <property type="match status" value="1"/>
</dbReference>
<name>A0A2V2L737_9RHOB</name>
<dbReference type="Gene3D" id="2.40.50.180">
    <property type="entry name" value="CheA-289, Domain 4"/>
    <property type="match status" value="1"/>
</dbReference>
<evidence type="ECO:0000313" key="2">
    <source>
        <dbReference type="EMBL" id="PWR01162.1"/>
    </source>
</evidence>
<dbReference type="RefSeq" id="WP_109813146.1">
    <property type="nucleotide sequence ID" value="NZ_QGKU01000060.1"/>
</dbReference>
<protein>
    <submittedName>
        <fullName evidence="2">Chemotaxis protein CheW</fullName>
    </submittedName>
</protein>
<dbReference type="AlphaFoldDB" id="A0A2V2L737"/>
<dbReference type="SMART" id="SM00260">
    <property type="entry name" value="CheW"/>
    <property type="match status" value="1"/>
</dbReference>
<dbReference type="PANTHER" id="PTHR22617">
    <property type="entry name" value="CHEMOTAXIS SENSOR HISTIDINE KINASE-RELATED"/>
    <property type="match status" value="1"/>
</dbReference>
<gene>
    <name evidence="2" type="ORF">DKT77_18570</name>
</gene>
<dbReference type="GO" id="GO:0006935">
    <property type="term" value="P:chemotaxis"/>
    <property type="evidence" value="ECO:0007669"/>
    <property type="project" value="InterPro"/>
</dbReference>
<dbReference type="InterPro" id="IPR036061">
    <property type="entry name" value="CheW-like_dom_sf"/>
</dbReference>
<reference evidence="2 3" key="1">
    <citation type="submission" date="2018-05" db="EMBL/GenBank/DDBJ databases">
        <title>Rhodobacteraceae gen. nov., sp. nov. isolated from sea water.</title>
        <authorList>
            <person name="Ren Y."/>
        </authorList>
    </citation>
    <scope>NUCLEOTIDE SEQUENCE [LARGE SCALE GENOMIC DNA]</scope>
    <source>
        <strain evidence="2 3">TG-679</strain>
    </source>
</reference>
<keyword evidence="3" id="KW-1185">Reference proteome</keyword>
<evidence type="ECO:0000313" key="3">
    <source>
        <dbReference type="Proteomes" id="UP000245680"/>
    </source>
</evidence>
<evidence type="ECO:0000259" key="1">
    <source>
        <dbReference type="PROSITE" id="PS50851"/>
    </source>
</evidence>
<dbReference type="Proteomes" id="UP000245680">
    <property type="component" value="Unassembled WGS sequence"/>
</dbReference>
<dbReference type="InterPro" id="IPR039315">
    <property type="entry name" value="CheW"/>
</dbReference>
<dbReference type="InterPro" id="IPR002545">
    <property type="entry name" value="CheW-lke_dom"/>
</dbReference>
<dbReference type="GO" id="GO:0005829">
    <property type="term" value="C:cytosol"/>
    <property type="evidence" value="ECO:0007669"/>
    <property type="project" value="TreeGrafter"/>
</dbReference>
<sequence length="167" mass="18015">MNAMTAAFTSNSKDGLVTFEMGGEVIAVSTRVLREVIEPPRITPVPLADIHSPGLMNNRGVVLPVADLRPLFGMEPKPFDSDTRIMVMQLDLDAGPLTVGVIAEMVHAVITLDAETVQSVPELGSRWPAYSVTGIGRWNGRFVHVVDVERLFETHLGLGSGHDGDEA</sequence>
<comment type="caution">
    <text evidence="2">The sequence shown here is derived from an EMBL/GenBank/DDBJ whole genome shotgun (WGS) entry which is preliminary data.</text>
</comment>
<organism evidence="2 3">
    <name type="scientific">Meridianimarinicoccus roseus</name>
    <dbReference type="NCBI Taxonomy" id="2072018"/>
    <lineage>
        <taxon>Bacteria</taxon>
        <taxon>Pseudomonadati</taxon>
        <taxon>Pseudomonadota</taxon>
        <taxon>Alphaproteobacteria</taxon>
        <taxon>Rhodobacterales</taxon>
        <taxon>Paracoccaceae</taxon>
        <taxon>Meridianimarinicoccus</taxon>
    </lineage>
</organism>
<dbReference type="Pfam" id="PF01584">
    <property type="entry name" value="CheW"/>
    <property type="match status" value="1"/>
</dbReference>
<accession>A0A2V2L737</accession>
<dbReference type="EMBL" id="QGKU01000060">
    <property type="protein sequence ID" value="PWR01162.1"/>
    <property type="molecule type" value="Genomic_DNA"/>
</dbReference>
<dbReference type="Gene3D" id="2.30.30.40">
    <property type="entry name" value="SH3 Domains"/>
    <property type="match status" value="1"/>
</dbReference>